<evidence type="ECO:0000313" key="2">
    <source>
        <dbReference type="Proteomes" id="UP000189818"/>
    </source>
</evidence>
<sequence>MAGDEDVEENIHVAAQTVPALRFKQWLQDWDNYSSVSNGSWKKPEPYIYLFSMKAGDLRNLSDVYRRKYDGNISEGVQRAQDTNRTARIQRYVRYGYPYGDLAAPMRNKEHAHLKKPGWLPTAIVINILEKGTSRRGHTLNDDHLVQVTSNGASVEITVPEIDAKSSDYLAPFEVIDGQHRLWSFGNDDSGIPDDFELPVVAFKGLDVAWQAYLFWSINVSPKRINKSHAFDLYPLLRTQDWLEQFGELNVYREARAQELTELMYTHEKSVWHHRINMLGEKGVVGVSQNAWVKALTASFLSTGKGAGTKGLFQANLGEDDMPLPWSRGQQGAFLLKLWQEIASEIETGARHWWTRQYKGERNRPLIDRTSLLNQDMGLRATLSVANDIFVHAVDDWNLYDWRAPNIEDASFPVEASAAFESIDKAPFAEEITNLAKGIVAFDWRSLDGPGVKDSEEEVLKRSFRGSGGYTALKIEVLKSLATEQGTAVGGVAADLLAKMA</sequence>
<proteinExistence type="predicted"/>
<dbReference type="AlphaFoldDB" id="A0A1T5A0V2"/>
<dbReference type="OrthoDB" id="9789139at2"/>
<dbReference type="EMBL" id="FUYM01000001">
    <property type="protein sequence ID" value="SKB28661.1"/>
    <property type="molecule type" value="Genomic_DNA"/>
</dbReference>
<organism evidence="1 2">
    <name type="scientific">Rhizorhabdus histidinilytica</name>
    <dbReference type="NCBI Taxonomy" id="439228"/>
    <lineage>
        <taxon>Bacteria</taxon>
        <taxon>Pseudomonadati</taxon>
        <taxon>Pseudomonadota</taxon>
        <taxon>Alphaproteobacteria</taxon>
        <taxon>Sphingomonadales</taxon>
        <taxon>Sphingomonadaceae</taxon>
        <taxon>Rhizorhabdus</taxon>
    </lineage>
</organism>
<dbReference type="Proteomes" id="UP000189818">
    <property type="component" value="Unassembled WGS sequence"/>
</dbReference>
<dbReference type="CDD" id="cd16413">
    <property type="entry name" value="DGQHR_domain"/>
    <property type="match status" value="1"/>
</dbReference>
<reference evidence="2" key="1">
    <citation type="submission" date="2017-02" db="EMBL/GenBank/DDBJ databases">
        <authorList>
            <person name="Varghese N."/>
            <person name="Submissions S."/>
        </authorList>
    </citation>
    <scope>NUCLEOTIDE SEQUENCE [LARGE SCALE GENOMIC DNA]</scope>
    <source>
        <strain evidence="2">UM2</strain>
    </source>
</reference>
<evidence type="ECO:0000313" key="1">
    <source>
        <dbReference type="EMBL" id="SKB28661.1"/>
    </source>
</evidence>
<keyword evidence="2" id="KW-1185">Reference proteome</keyword>
<protein>
    <submittedName>
        <fullName evidence="1">DNA-sulfur modification-associated</fullName>
    </submittedName>
</protein>
<gene>
    <name evidence="1" type="ORF">SAMN06295920_101460</name>
</gene>
<dbReference type="STRING" id="439228.SAMN06295920_101460"/>
<dbReference type="RefSeq" id="WP_079646402.1">
    <property type="nucleotide sequence ID" value="NZ_FUYM01000001.1"/>
</dbReference>
<name>A0A1T5A0V2_9SPHN</name>
<accession>A0A1T5A0V2</accession>